<dbReference type="Gene3D" id="3.40.720.10">
    <property type="entry name" value="Alkaline Phosphatase, subunit A"/>
    <property type="match status" value="2"/>
</dbReference>
<dbReference type="Proteomes" id="UP000075420">
    <property type="component" value="Unassembled WGS sequence"/>
</dbReference>
<evidence type="ECO:0000313" key="1">
    <source>
        <dbReference type="EMBL" id="KYF59505.1"/>
    </source>
</evidence>
<proteinExistence type="predicted"/>
<dbReference type="SUPFAM" id="SSF53649">
    <property type="entry name" value="Alkaline phosphatase-like"/>
    <property type="match status" value="1"/>
</dbReference>
<evidence type="ECO:0000313" key="2">
    <source>
        <dbReference type="Proteomes" id="UP000075420"/>
    </source>
</evidence>
<dbReference type="AlphaFoldDB" id="A0A150PUV4"/>
<comment type="caution">
    <text evidence="1">The sequence shown here is derived from an EMBL/GenBank/DDBJ whole genome shotgun (WGS) entry which is preliminary data.</text>
</comment>
<accession>A0A150PUV4</accession>
<reference evidence="1 2" key="1">
    <citation type="submission" date="2014-02" db="EMBL/GenBank/DDBJ databases">
        <title>The small core and large imbalanced accessory genome model reveals a collaborative survival strategy of Sorangium cellulosum strains in nature.</title>
        <authorList>
            <person name="Han K."/>
            <person name="Peng R."/>
            <person name="Blom J."/>
            <person name="Li Y.-Z."/>
        </authorList>
    </citation>
    <scope>NUCLEOTIDE SEQUENCE [LARGE SCALE GENOMIC DNA]</scope>
    <source>
        <strain evidence="1 2">So0157-25</strain>
    </source>
</reference>
<sequence>MDPWVTWVTVHTGVERAVHGATILEQDASTIKAARTWDYALDAGKSVGVFGSISAYPPRAVPGFMVPGSFAPSSATFPRSLEPLQELNRTQVQLHHRNRRGLSVPGILSQGIDLLKLGVRPSSCAAVAAQLARELVQPHQRWRRVALQPLINLDVFEALYRRTRPDYATWHTNHAAHYMHHYWRAMDDSKFPSRSSEEERRKYGGAVEHGYRICDLLLGRFMALIDDDTILVVASSMGQQPFVSGAYPEGKIVARFKDIASVLRLMRARGVTELVPVMLPQWNVRLPDADERARVKALWENAGFVGKVSRSAFKAVETGDILTVTPVCLAQPDPDARYFFPGAPDARPEGYPIHELFALDAPSPKQGMHHPTGLLMLWGKGIRAGVEIADTTTLDIAPTLLSLLGIPVPDIMTGRVLSEAWDGGRSRRSVQQAPPELARAVAENLLRLRQIAPGSRVLAERP</sequence>
<name>A0A150PUV4_SORCE</name>
<dbReference type="InterPro" id="IPR017850">
    <property type="entry name" value="Alkaline_phosphatase_core_sf"/>
</dbReference>
<organism evidence="1 2">
    <name type="scientific">Sorangium cellulosum</name>
    <name type="common">Polyangium cellulosum</name>
    <dbReference type="NCBI Taxonomy" id="56"/>
    <lineage>
        <taxon>Bacteria</taxon>
        <taxon>Pseudomonadati</taxon>
        <taxon>Myxococcota</taxon>
        <taxon>Polyangia</taxon>
        <taxon>Polyangiales</taxon>
        <taxon>Polyangiaceae</taxon>
        <taxon>Sorangium</taxon>
    </lineage>
</organism>
<protein>
    <submittedName>
        <fullName evidence="1">Uncharacterized protein</fullName>
    </submittedName>
</protein>
<gene>
    <name evidence="1" type="ORF">BE08_15625</name>
</gene>
<dbReference type="EMBL" id="JELY01000410">
    <property type="protein sequence ID" value="KYF59505.1"/>
    <property type="molecule type" value="Genomic_DNA"/>
</dbReference>